<dbReference type="AlphaFoldDB" id="A0A9J6BF02"/>
<feature type="signal peptide" evidence="5">
    <location>
        <begin position="1"/>
        <end position="18"/>
    </location>
</feature>
<protein>
    <submittedName>
        <fullName evidence="6">Uncharacterized protein</fullName>
    </submittedName>
</protein>
<dbReference type="Gene3D" id="2.120.10.30">
    <property type="entry name" value="TolB, C-terminal domain"/>
    <property type="match status" value="1"/>
</dbReference>
<evidence type="ECO:0000313" key="7">
    <source>
        <dbReference type="Proteomes" id="UP001107558"/>
    </source>
</evidence>
<evidence type="ECO:0000256" key="5">
    <source>
        <dbReference type="SAM" id="SignalP"/>
    </source>
</evidence>
<comment type="caution">
    <text evidence="6">The sequence shown here is derived from an EMBL/GenBank/DDBJ whole genome shotgun (WGS) entry which is preliminary data.</text>
</comment>
<comment type="subcellular location">
    <subcellularLocation>
        <location evidence="1">Secreted</location>
    </subcellularLocation>
</comment>
<evidence type="ECO:0000256" key="3">
    <source>
        <dbReference type="ARBA" id="ARBA00022525"/>
    </source>
</evidence>
<comment type="similarity">
    <text evidence="2">Belongs to the major royal jelly protein family.</text>
</comment>
<dbReference type="EMBL" id="JADBJN010000004">
    <property type="protein sequence ID" value="KAG5668200.1"/>
    <property type="molecule type" value="Genomic_DNA"/>
</dbReference>
<dbReference type="SUPFAM" id="SSF63829">
    <property type="entry name" value="Calcium-dependent phosphotriesterase"/>
    <property type="match status" value="1"/>
</dbReference>
<dbReference type="InterPro" id="IPR017996">
    <property type="entry name" value="MRJP/yellow-related"/>
</dbReference>
<evidence type="ECO:0000256" key="1">
    <source>
        <dbReference type="ARBA" id="ARBA00004613"/>
    </source>
</evidence>
<keyword evidence="7" id="KW-1185">Reference proteome</keyword>
<evidence type="ECO:0000256" key="2">
    <source>
        <dbReference type="ARBA" id="ARBA00009127"/>
    </source>
</evidence>
<gene>
    <name evidence="6" type="ORF">PVAND_016149</name>
</gene>
<reference evidence="6" key="1">
    <citation type="submission" date="2021-03" db="EMBL/GenBank/DDBJ databases">
        <title>Chromosome level genome of the anhydrobiotic midge Polypedilum vanderplanki.</title>
        <authorList>
            <person name="Yoshida Y."/>
            <person name="Kikawada T."/>
            <person name="Gusev O."/>
        </authorList>
    </citation>
    <scope>NUCLEOTIDE SEQUENCE</scope>
    <source>
        <strain evidence="6">NIAS01</strain>
        <tissue evidence="6">Whole body or cell culture</tissue>
    </source>
</reference>
<evidence type="ECO:0000313" key="6">
    <source>
        <dbReference type="EMBL" id="KAG5668200.1"/>
    </source>
</evidence>
<feature type="chain" id="PRO_5039919367" evidence="5">
    <location>
        <begin position="19"/>
        <end position="388"/>
    </location>
</feature>
<dbReference type="InterPro" id="IPR011042">
    <property type="entry name" value="6-blade_b-propeller_TolB-like"/>
</dbReference>
<sequence length="388" mass="43362">MKLTSLFFTLSLITIVSSNHFSFPQLPFNLLPTDLSKISQAPELKWTGADFSFPDSSTKALLKSSSKYIPKSNIATRGQIYRDTVFFAEPRYRQGIPATLVKTKLKRGSCSVILEPFPCWSMQEEGKCSALQSVVDIVIDGQDILWALDTGVVNTLEEKPLQHCPPKVLAFNVKTNKLVKTVSFEGLISKSSRLQYLIVDYGSDGRPFVYVSDAASRAIIVYDVQANRGYRVMLPKAVSEGCGKKDVLYLALTRDSTGCSTLYFTYLCSKKLFSIKSEYLRDGRTNGKIEDVGTKSDKMVIIGTDNGNAIFFRNEGNSEVFRWDTNLPFQQSNFKPVYKSDSCQLATHAVADYKHSRMRVLESNFPDYIQGKVGCGAIQQLTVMEGCY</sequence>
<name>A0A9J6BF02_POLVA</name>
<dbReference type="GO" id="GO:0005576">
    <property type="term" value="C:extracellular region"/>
    <property type="evidence" value="ECO:0007669"/>
    <property type="project" value="UniProtKB-SubCell"/>
</dbReference>
<organism evidence="6 7">
    <name type="scientific">Polypedilum vanderplanki</name>
    <name type="common">Sleeping chironomid midge</name>
    <dbReference type="NCBI Taxonomy" id="319348"/>
    <lineage>
        <taxon>Eukaryota</taxon>
        <taxon>Metazoa</taxon>
        <taxon>Ecdysozoa</taxon>
        <taxon>Arthropoda</taxon>
        <taxon>Hexapoda</taxon>
        <taxon>Insecta</taxon>
        <taxon>Pterygota</taxon>
        <taxon>Neoptera</taxon>
        <taxon>Endopterygota</taxon>
        <taxon>Diptera</taxon>
        <taxon>Nematocera</taxon>
        <taxon>Chironomoidea</taxon>
        <taxon>Chironomidae</taxon>
        <taxon>Chironominae</taxon>
        <taxon>Polypedilum</taxon>
        <taxon>Polypedilum</taxon>
    </lineage>
</organism>
<evidence type="ECO:0000256" key="4">
    <source>
        <dbReference type="ARBA" id="ARBA00022729"/>
    </source>
</evidence>
<proteinExistence type="inferred from homology"/>
<keyword evidence="3" id="KW-0964">Secreted</keyword>
<dbReference type="Proteomes" id="UP001107558">
    <property type="component" value="Chromosome 4"/>
</dbReference>
<dbReference type="Pfam" id="PF03022">
    <property type="entry name" value="MRJP"/>
    <property type="match status" value="1"/>
</dbReference>
<accession>A0A9J6BF02</accession>
<dbReference type="OrthoDB" id="6583604at2759"/>
<dbReference type="PANTHER" id="PTHR10009:SF8">
    <property type="entry name" value="IP19120P"/>
    <property type="match status" value="1"/>
</dbReference>
<dbReference type="PANTHER" id="PTHR10009">
    <property type="entry name" value="PROTEIN YELLOW-RELATED"/>
    <property type="match status" value="1"/>
</dbReference>
<keyword evidence="4 5" id="KW-0732">Signal</keyword>